<dbReference type="RefSeq" id="WP_061803765.1">
    <property type="nucleotide sequence ID" value="NZ_FOXX01000002.1"/>
</dbReference>
<feature type="signal peptide" evidence="2">
    <location>
        <begin position="1"/>
        <end position="26"/>
    </location>
</feature>
<dbReference type="GeneID" id="93710078"/>
<dbReference type="Proteomes" id="UP000182762">
    <property type="component" value="Unassembled WGS sequence"/>
</dbReference>
<keyword evidence="1" id="KW-1133">Transmembrane helix</keyword>
<dbReference type="Gene3D" id="3.10.310.50">
    <property type="match status" value="1"/>
</dbReference>
<dbReference type="PANTHER" id="PTHR30373:SF2">
    <property type="entry name" value="UPF0603 PROTEIN YGCG"/>
    <property type="match status" value="1"/>
</dbReference>
<evidence type="ECO:0000256" key="2">
    <source>
        <dbReference type="SAM" id="SignalP"/>
    </source>
</evidence>
<name>A0A1I5YBN1_9BACI</name>
<feature type="domain" description="TPM" evidence="3">
    <location>
        <begin position="35"/>
        <end position="158"/>
    </location>
</feature>
<keyword evidence="1" id="KW-0812">Transmembrane</keyword>
<proteinExistence type="predicted"/>
<evidence type="ECO:0000256" key="1">
    <source>
        <dbReference type="SAM" id="Phobius"/>
    </source>
</evidence>
<dbReference type="InterPro" id="IPR007621">
    <property type="entry name" value="TPM_dom"/>
</dbReference>
<keyword evidence="2" id="KW-0732">Signal</keyword>
<keyword evidence="1" id="KW-0472">Membrane</keyword>
<dbReference type="Pfam" id="PF04536">
    <property type="entry name" value="TPM_phosphatase"/>
    <property type="match status" value="1"/>
</dbReference>
<organism evidence="4 5">
    <name type="scientific">Priestia endophytica DSM 13796</name>
    <dbReference type="NCBI Taxonomy" id="1121089"/>
    <lineage>
        <taxon>Bacteria</taxon>
        <taxon>Bacillati</taxon>
        <taxon>Bacillota</taxon>
        <taxon>Bacilli</taxon>
        <taxon>Bacillales</taxon>
        <taxon>Bacillaceae</taxon>
        <taxon>Priestia</taxon>
    </lineage>
</organism>
<evidence type="ECO:0000259" key="3">
    <source>
        <dbReference type="Pfam" id="PF04536"/>
    </source>
</evidence>
<protein>
    <recommendedName>
        <fullName evidence="3">TPM domain-containing protein</fullName>
    </recommendedName>
</protein>
<reference evidence="4 5" key="1">
    <citation type="submission" date="2016-10" db="EMBL/GenBank/DDBJ databases">
        <authorList>
            <person name="Varghese N."/>
            <person name="Submissions S."/>
        </authorList>
    </citation>
    <scope>NUCLEOTIDE SEQUENCE [LARGE SCALE GENOMIC DNA]</scope>
    <source>
        <strain evidence="4 5">DSM 13796</strain>
    </source>
</reference>
<accession>A0A1I5YBN1</accession>
<dbReference type="PANTHER" id="PTHR30373">
    <property type="entry name" value="UPF0603 PROTEIN YGCG"/>
    <property type="match status" value="1"/>
</dbReference>
<feature type="chain" id="PRO_5047236830" description="TPM domain-containing protein" evidence="2">
    <location>
        <begin position="27"/>
        <end position="253"/>
    </location>
</feature>
<feature type="transmembrane region" description="Helical" evidence="1">
    <location>
        <begin position="193"/>
        <end position="222"/>
    </location>
</feature>
<keyword evidence="5" id="KW-1185">Reference proteome</keyword>
<comment type="caution">
    <text evidence="4">The sequence shown here is derived from an EMBL/GenBank/DDBJ whole genome shotgun (WGS) entry which is preliminary data.</text>
</comment>
<dbReference type="EMBL" id="FOXX01000002">
    <property type="protein sequence ID" value="SFQ41589.1"/>
    <property type="molecule type" value="Genomic_DNA"/>
</dbReference>
<gene>
    <name evidence="4" type="ORF">SAMN02745910_01360</name>
</gene>
<sequence>MSLSRFFMFPCFFTLFLCPFSASANAPTPVGDIYVQDFAKLLTTEEAKELKQMGRSLQQKTKAQIAVLTVSSTDGMAIEEYGIEAFRQYKLGDRELNNGVLLLVVKGSEQREVRIEVGYGLEGAIPDSKAGVILDEFTLPYFKQGKYGKGIVETYRVLYAETAKEYGVETKWEGKTATPAEKEASSGQEMNPFVAIIIGIILIILIVIDVKFFGGFLTNLLLQLLFLFRGGGGGGNIGGGGGSAGGGGASRKW</sequence>
<evidence type="ECO:0000313" key="4">
    <source>
        <dbReference type="EMBL" id="SFQ41589.1"/>
    </source>
</evidence>
<evidence type="ECO:0000313" key="5">
    <source>
        <dbReference type="Proteomes" id="UP000182762"/>
    </source>
</evidence>